<keyword evidence="1" id="KW-0812">Transmembrane</keyword>
<gene>
    <name evidence="2" type="ORF">B0T18DRAFT_448504</name>
</gene>
<keyword evidence="3" id="KW-1185">Reference proteome</keyword>
<comment type="caution">
    <text evidence="2">The sequence shown here is derived from an EMBL/GenBank/DDBJ whole genome shotgun (WGS) entry which is preliminary data.</text>
</comment>
<keyword evidence="1" id="KW-1133">Transmembrane helix</keyword>
<proteinExistence type="predicted"/>
<protein>
    <recommendedName>
        <fullName evidence="4">Glycosyltransferase family 31 protein</fullName>
    </recommendedName>
</protein>
<dbReference type="EMBL" id="JAUKUD010000005">
    <property type="protein sequence ID" value="KAK0743937.1"/>
    <property type="molecule type" value="Genomic_DNA"/>
</dbReference>
<sequence>MSLQALGGSPWFLTSALVVTTSIAMLYRRVVISYGRAQSLRAVFFLLVCFGLMLVFNFPFRLRHSIYDITEGKTSGPWRSEWGSHKSANTTTTTTTTHADDVSTYILSPPPPSLTTLKIPLLPPSHTFRNTTTPTAPYPPPLPLPLNRPPSPPADASPLLLAISTTPSRLTALSLPQSLSRFLSHTTSSHLLLLLHGATPSDVSSAHRALLALGISASVSASDPDSHTGGRYAQLMQRLMHFRVQQMSLPDTPKKKREWFALLNDDVFLPRPGALLRALGTLDAGGEVLVTSPAGAVFFTVGVLDVLGQLLCLQDAKKGENDGLGPEGWGERLVECLEPAGVERRVLPEGKVGEGGLAPLVMRQEEMGVGYVVTAACGEACWGQRWAFRDGWVVENGVRVTQFVEGGWRFCL</sequence>
<keyword evidence="1" id="KW-0472">Membrane</keyword>
<reference evidence="2" key="1">
    <citation type="submission" date="2023-06" db="EMBL/GenBank/DDBJ databases">
        <title>Genome-scale phylogeny and comparative genomics of the fungal order Sordariales.</title>
        <authorList>
            <consortium name="Lawrence Berkeley National Laboratory"/>
            <person name="Hensen N."/>
            <person name="Bonometti L."/>
            <person name="Westerberg I."/>
            <person name="Brannstrom I.O."/>
            <person name="Guillou S."/>
            <person name="Cros-Aarteil S."/>
            <person name="Calhoun S."/>
            <person name="Haridas S."/>
            <person name="Kuo A."/>
            <person name="Mondo S."/>
            <person name="Pangilinan J."/>
            <person name="Riley R."/>
            <person name="LaButti K."/>
            <person name="Andreopoulos B."/>
            <person name="Lipzen A."/>
            <person name="Chen C."/>
            <person name="Yanf M."/>
            <person name="Daum C."/>
            <person name="Ng V."/>
            <person name="Clum A."/>
            <person name="Steindorff A."/>
            <person name="Ohm R."/>
            <person name="Martin F."/>
            <person name="Silar P."/>
            <person name="Natvig D."/>
            <person name="Lalanne C."/>
            <person name="Gautier V."/>
            <person name="Ament-velasquez S.L."/>
            <person name="Kruys A."/>
            <person name="Hutchinson M.I."/>
            <person name="Powell A.J."/>
            <person name="Barry K."/>
            <person name="Miller A.N."/>
            <person name="Grigoriev I.V."/>
            <person name="Debuchy R."/>
            <person name="Gladieux P."/>
            <person name="Thoren M.H."/>
            <person name="Johannesson H."/>
        </authorList>
    </citation>
    <scope>NUCLEOTIDE SEQUENCE</scope>
    <source>
        <strain evidence="2">SMH3187-1</strain>
    </source>
</reference>
<accession>A0AA40ER11</accession>
<organism evidence="2 3">
    <name type="scientific">Schizothecium vesticola</name>
    <dbReference type="NCBI Taxonomy" id="314040"/>
    <lineage>
        <taxon>Eukaryota</taxon>
        <taxon>Fungi</taxon>
        <taxon>Dikarya</taxon>
        <taxon>Ascomycota</taxon>
        <taxon>Pezizomycotina</taxon>
        <taxon>Sordariomycetes</taxon>
        <taxon>Sordariomycetidae</taxon>
        <taxon>Sordariales</taxon>
        <taxon>Schizotheciaceae</taxon>
        <taxon>Schizothecium</taxon>
    </lineage>
</organism>
<evidence type="ECO:0000313" key="2">
    <source>
        <dbReference type="EMBL" id="KAK0743937.1"/>
    </source>
</evidence>
<name>A0AA40ER11_9PEZI</name>
<dbReference type="Proteomes" id="UP001172155">
    <property type="component" value="Unassembled WGS sequence"/>
</dbReference>
<feature type="transmembrane region" description="Helical" evidence="1">
    <location>
        <begin position="12"/>
        <end position="30"/>
    </location>
</feature>
<evidence type="ECO:0000313" key="3">
    <source>
        <dbReference type="Proteomes" id="UP001172155"/>
    </source>
</evidence>
<evidence type="ECO:0000256" key="1">
    <source>
        <dbReference type="SAM" id="Phobius"/>
    </source>
</evidence>
<feature type="transmembrane region" description="Helical" evidence="1">
    <location>
        <begin position="42"/>
        <end position="60"/>
    </location>
</feature>
<dbReference type="AlphaFoldDB" id="A0AA40ER11"/>
<evidence type="ECO:0008006" key="4">
    <source>
        <dbReference type="Google" id="ProtNLM"/>
    </source>
</evidence>